<sequence length="169" mass="17492">MFAIAQNRRRLTALAAPFIAAALLGAPNVQAPTAPNPHPIAAQHSATGKIIDRLPGNASAPPKFETHLARAEWALAAMPHTNIAFAAEPMRSTSAAAATVSKPVAIMAASPARPHKASPVIATLPPRRPVSFNAPQGPVQIAAPQQKRPSVTSRMFAFVGSLAGLANLL</sequence>
<evidence type="ECO:0000256" key="1">
    <source>
        <dbReference type="SAM" id="SignalP"/>
    </source>
</evidence>
<evidence type="ECO:0000313" key="3">
    <source>
        <dbReference type="Proteomes" id="UP001254257"/>
    </source>
</evidence>
<reference evidence="2 3" key="1">
    <citation type="submission" date="2023-09" db="EMBL/GenBank/DDBJ databases">
        <title>Whole genome shotgun sequencing (WGS) of Bosea sp. ZW T0_25, isolated from stored onions (Allium cepa).</title>
        <authorList>
            <person name="Stoll D.A."/>
            <person name="Huch M."/>
        </authorList>
    </citation>
    <scope>NUCLEOTIDE SEQUENCE [LARGE SCALE GENOMIC DNA]</scope>
    <source>
        <strain evidence="2 3">ZW T0_25</strain>
    </source>
</reference>
<dbReference type="Proteomes" id="UP001254257">
    <property type="component" value="Unassembled WGS sequence"/>
</dbReference>
<proteinExistence type="predicted"/>
<comment type="caution">
    <text evidence="2">The sequence shown here is derived from an EMBL/GenBank/DDBJ whole genome shotgun (WGS) entry which is preliminary data.</text>
</comment>
<gene>
    <name evidence="2" type="ORF">RKE40_09835</name>
</gene>
<dbReference type="RefSeq" id="WP_316018055.1">
    <property type="nucleotide sequence ID" value="NZ_JAWDID010000011.1"/>
</dbReference>
<name>A0ABU3S733_9HYPH</name>
<organism evidence="2 3">
    <name type="scientific">Bosea rubneri</name>
    <dbReference type="NCBI Taxonomy" id="3075434"/>
    <lineage>
        <taxon>Bacteria</taxon>
        <taxon>Pseudomonadati</taxon>
        <taxon>Pseudomonadota</taxon>
        <taxon>Alphaproteobacteria</taxon>
        <taxon>Hyphomicrobiales</taxon>
        <taxon>Boseaceae</taxon>
        <taxon>Bosea</taxon>
    </lineage>
</organism>
<dbReference type="EMBL" id="JAWDID010000011">
    <property type="protein sequence ID" value="MDU0340182.1"/>
    <property type="molecule type" value="Genomic_DNA"/>
</dbReference>
<feature type="chain" id="PRO_5046904870" evidence="1">
    <location>
        <begin position="32"/>
        <end position="169"/>
    </location>
</feature>
<keyword evidence="3" id="KW-1185">Reference proteome</keyword>
<protein>
    <submittedName>
        <fullName evidence="2">Uncharacterized protein</fullName>
    </submittedName>
</protein>
<keyword evidence="1" id="KW-0732">Signal</keyword>
<accession>A0ABU3S733</accession>
<evidence type="ECO:0000313" key="2">
    <source>
        <dbReference type="EMBL" id="MDU0340182.1"/>
    </source>
</evidence>
<feature type="signal peptide" evidence="1">
    <location>
        <begin position="1"/>
        <end position="31"/>
    </location>
</feature>